<gene>
    <name evidence="1" type="ORF">GCM10008170_09880</name>
    <name evidence="2" type="ORF">JOD31_002129</name>
</gene>
<protein>
    <submittedName>
        <fullName evidence="1">Uncharacterized protein</fullName>
    </submittedName>
</protein>
<organism evidence="1 4">
    <name type="scientific">Methylopila capsulata</name>
    <dbReference type="NCBI Taxonomy" id="61654"/>
    <lineage>
        <taxon>Bacteria</taxon>
        <taxon>Pseudomonadati</taxon>
        <taxon>Pseudomonadota</taxon>
        <taxon>Alphaproteobacteria</taxon>
        <taxon>Hyphomicrobiales</taxon>
        <taxon>Methylopilaceae</taxon>
        <taxon>Methylopila</taxon>
    </lineage>
</organism>
<evidence type="ECO:0000313" key="2">
    <source>
        <dbReference type="EMBL" id="MBM7851904.1"/>
    </source>
</evidence>
<keyword evidence="3" id="KW-1185">Reference proteome</keyword>
<reference evidence="2 3" key="2">
    <citation type="submission" date="2021-01" db="EMBL/GenBank/DDBJ databases">
        <title>Genomic Encyclopedia of Type Strains, Phase IV (KMG-IV): sequencing the most valuable type-strain genomes for metagenomic binning, comparative biology and taxonomic classification.</title>
        <authorList>
            <person name="Goeker M."/>
        </authorList>
    </citation>
    <scope>NUCLEOTIDE SEQUENCE [LARGE SCALE GENOMIC DNA]</scope>
    <source>
        <strain evidence="2 3">DSM 6130</strain>
    </source>
</reference>
<accession>A0A9W6ITB0</accession>
<dbReference type="Proteomes" id="UP000758856">
    <property type="component" value="Unassembled WGS sequence"/>
</dbReference>
<evidence type="ECO:0000313" key="1">
    <source>
        <dbReference type="EMBL" id="GLK54969.1"/>
    </source>
</evidence>
<evidence type="ECO:0000313" key="4">
    <source>
        <dbReference type="Proteomes" id="UP001143400"/>
    </source>
</evidence>
<dbReference type="Proteomes" id="UP001143400">
    <property type="component" value="Unassembled WGS sequence"/>
</dbReference>
<dbReference type="EMBL" id="BSFF01000001">
    <property type="protein sequence ID" value="GLK54969.1"/>
    <property type="molecule type" value="Genomic_DNA"/>
</dbReference>
<dbReference type="AlphaFoldDB" id="A0A9W6ITB0"/>
<reference evidence="1" key="3">
    <citation type="submission" date="2023-01" db="EMBL/GenBank/DDBJ databases">
        <authorList>
            <person name="Sun Q."/>
            <person name="Evtushenko L."/>
        </authorList>
    </citation>
    <scope>NUCLEOTIDE SEQUENCE</scope>
    <source>
        <strain evidence="1">VKM B-1606</strain>
    </source>
</reference>
<reference evidence="1" key="1">
    <citation type="journal article" date="2014" name="Int. J. Syst. Evol. Microbiol.">
        <title>Complete genome sequence of Corynebacterium casei LMG S-19264T (=DSM 44701T), isolated from a smear-ripened cheese.</title>
        <authorList>
            <consortium name="US DOE Joint Genome Institute (JGI-PGF)"/>
            <person name="Walter F."/>
            <person name="Albersmeier A."/>
            <person name="Kalinowski J."/>
            <person name="Ruckert C."/>
        </authorList>
    </citation>
    <scope>NUCLEOTIDE SEQUENCE</scope>
    <source>
        <strain evidence="1">VKM B-1606</strain>
    </source>
</reference>
<proteinExistence type="predicted"/>
<name>A0A9W6ITB0_9HYPH</name>
<dbReference type="RefSeq" id="WP_204950285.1">
    <property type="nucleotide sequence ID" value="NZ_BSFF01000001.1"/>
</dbReference>
<comment type="caution">
    <text evidence="1">The sequence shown here is derived from an EMBL/GenBank/DDBJ whole genome shotgun (WGS) entry which is preliminary data.</text>
</comment>
<sequence length="63" mass="6958">MRDALCAGRVDEFIEETLAETAPPRPRGNVVGLLRAMGGRVPSPLSALRRLCPHDVHPRRVED</sequence>
<evidence type="ECO:0000313" key="3">
    <source>
        <dbReference type="Proteomes" id="UP000758856"/>
    </source>
</evidence>
<dbReference type="EMBL" id="JAFBCY010000002">
    <property type="protein sequence ID" value="MBM7851904.1"/>
    <property type="molecule type" value="Genomic_DNA"/>
</dbReference>